<comment type="cofactor">
    <cofactor evidence="8">
        <name>[4Fe-4S] cluster</name>
        <dbReference type="ChEBI" id="CHEBI:49883"/>
    </cofactor>
    <text evidence="8">Binds 3 [4Fe-4S] clusters per homodimer. Contains two stable clusters in the N-termini and one labile, bridging cluster between subunits of the homodimer.</text>
</comment>
<dbReference type="Gramene" id="PNW74487">
    <property type="protein sequence ID" value="PNW74487"/>
    <property type="gene ID" value="CHLRE_12g494400v5"/>
</dbReference>
<feature type="binding site" evidence="8">
    <location>
        <position position="21"/>
    </location>
    <ligand>
        <name>[4Fe-4S] cluster</name>
        <dbReference type="ChEBI" id="CHEBI:49883"/>
        <label>1</label>
    </ligand>
</feature>
<gene>
    <name evidence="8" type="primary">NBP35</name>
    <name evidence="10" type="ORF">CHLRE_12g494400v5</name>
</gene>
<evidence type="ECO:0000256" key="6">
    <source>
        <dbReference type="ARBA" id="ARBA00023004"/>
    </source>
</evidence>
<comment type="function">
    <text evidence="8">Component of the cytosolic iron-sulfur (Fe-S) protein assembly (CIA) machinery. Required for maturation of extramitochondrial Fe-S proteins. Functions as Fe-S scaffold, mediating the de novo assembly of an Fe-S cluster and its transfer to target apoproteins. Essential for embryo development.</text>
</comment>
<dbReference type="EMBL" id="CM008973">
    <property type="protein sequence ID" value="PNW74487.1"/>
    <property type="molecule type" value="Genomic_DNA"/>
</dbReference>
<keyword evidence="5 8" id="KW-0067">ATP-binding</keyword>
<dbReference type="GO" id="GO:0042803">
    <property type="term" value="F:protein homodimerization activity"/>
    <property type="evidence" value="ECO:0007669"/>
    <property type="project" value="EnsemblPlants"/>
</dbReference>
<evidence type="ECO:0000256" key="9">
    <source>
        <dbReference type="SAM" id="MobiDB-lite"/>
    </source>
</evidence>
<dbReference type="CDD" id="cd02037">
    <property type="entry name" value="Mrp_NBP35"/>
    <property type="match status" value="1"/>
</dbReference>
<evidence type="ECO:0000256" key="4">
    <source>
        <dbReference type="ARBA" id="ARBA00022741"/>
    </source>
</evidence>
<name>A0A2K3D1T4_CHLRE</name>
<evidence type="ECO:0000256" key="8">
    <source>
        <dbReference type="HAMAP-Rule" id="MF_03038"/>
    </source>
</evidence>
<evidence type="ECO:0000256" key="3">
    <source>
        <dbReference type="ARBA" id="ARBA00022723"/>
    </source>
</evidence>
<dbReference type="ExpressionAtlas" id="A0A2K3D1T4">
    <property type="expression patterns" value="baseline and differential"/>
</dbReference>
<dbReference type="InterPro" id="IPR000808">
    <property type="entry name" value="Mrp-like_CS"/>
</dbReference>
<dbReference type="OMA" id="EMDCQVG"/>
<reference evidence="10 11" key="1">
    <citation type="journal article" date="2007" name="Science">
        <title>The Chlamydomonas genome reveals the evolution of key animal and plant functions.</title>
        <authorList>
            <person name="Merchant S.S."/>
            <person name="Prochnik S.E."/>
            <person name="Vallon O."/>
            <person name="Harris E.H."/>
            <person name="Karpowicz S.J."/>
            <person name="Witman G.B."/>
            <person name="Terry A."/>
            <person name="Salamov A."/>
            <person name="Fritz-Laylin L.K."/>
            <person name="Marechal-Drouard L."/>
            <person name="Marshall W.F."/>
            <person name="Qu L.H."/>
            <person name="Nelson D.R."/>
            <person name="Sanderfoot A.A."/>
            <person name="Spalding M.H."/>
            <person name="Kapitonov V.V."/>
            <person name="Ren Q."/>
            <person name="Ferris P."/>
            <person name="Lindquist E."/>
            <person name="Shapiro H."/>
            <person name="Lucas S.M."/>
            <person name="Grimwood J."/>
            <person name="Schmutz J."/>
            <person name="Cardol P."/>
            <person name="Cerutti H."/>
            <person name="Chanfreau G."/>
            <person name="Chen C.L."/>
            <person name="Cognat V."/>
            <person name="Croft M.T."/>
            <person name="Dent R."/>
            <person name="Dutcher S."/>
            <person name="Fernandez E."/>
            <person name="Fukuzawa H."/>
            <person name="Gonzalez-Ballester D."/>
            <person name="Gonzalez-Halphen D."/>
            <person name="Hallmann A."/>
            <person name="Hanikenne M."/>
            <person name="Hippler M."/>
            <person name="Inwood W."/>
            <person name="Jabbari K."/>
            <person name="Kalanon M."/>
            <person name="Kuras R."/>
            <person name="Lefebvre P.A."/>
            <person name="Lemaire S.D."/>
            <person name="Lobanov A.V."/>
            <person name="Lohr M."/>
            <person name="Manuell A."/>
            <person name="Meier I."/>
            <person name="Mets L."/>
            <person name="Mittag M."/>
            <person name="Mittelmeier T."/>
            <person name="Moroney J.V."/>
            <person name="Moseley J."/>
            <person name="Napoli C."/>
            <person name="Nedelcu A.M."/>
            <person name="Niyogi K."/>
            <person name="Novoselov S.V."/>
            <person name="Paulsen I.T."/>
            <person name="Pazour G."/>
            <person name="Purton S."/>
            <person name="Ral J.P."/>
            <person name="Riano-Pachon D.M."/>
            <person name="Riekhof W."/>
            <person name="Rymarquis L."/>
            <person name="Schroda M."/>
            <person name="Stern D."/>
            <person name="Umen J."/>
            <person name="Willows R."/>
            <person name="Wilson N."/>
            <person name="Zimmer S.L."/>
            <person name="Allmer J."/>
            <person name="Balk J."/>
            <person name="Bisova K."/>
            <person name="Chen C.J."/>
            <person name="Elias M."/>
            <person name="Gendler K."/>
            <person name="Hauser C."/>
            <person name="Lamb M.R."/>
            <person name="Ledford H."/>
            <person name="Long J.C."/>
            <person name="Minagawa J."/>
            <person name="Page M.D."/>
            <person name="Pan J."/>
            <person name="Pootakham W."/>
            <person name="Roje S."/>
            <person name="Rose A."/>
            <person name="Stahlberg E."/>
            <person name="Terauchi A.M."/>
            <person name="Yang P."/>
            <person name="Ball S."/>
            <person name="Bowler C."/>
            <person name="Dieckmann C.L."/>
            <person name="Gladyshev V.N."/>
            <person name="Green P."/>
            <person name="Jorgensen R."/>
            <person name="Mayfield S."/>
            <person name="Mueller-Roeber B."/>
            <person name="Rajamani S."/>
            <person name="Sayre R.T."/>
            <person name="Brokstein P."/>
            <person name="Dubchak I."/>
            <person name="Goodstein D."/>
            <person name="Hornick L."/>
            <person name="Huang Y.W."/>
            <person name="Jhaveri J."/>
            <person name="Luo Y."/>
            <person name="Martinez D."/>
            <person name="Ngau W.C."/>
            <person name="Otillar B."/>
            <person name="Poliakov A."/>
            <person name="Porter A."/>
            <person name="Szajkowski L."/>
            <person name="Werner G."/>
            <person name="Zhou K."/>
            <person name="Grigoriev I.V."/>
            <person name="Rokhsar D.S."/>
            <person name="Grossman A.R."/>
        </authorList>
    </citation>
    <scope>NUCLEOTIDE SEQUENCE [LARGE SCALE GENOMIC DNA]</scope>
    <source>
        <strain evidence="11">CC-503</strain>
    </source>
</reference>
<dbReference type="STRING" id="3055.A0A2K3D1T4"/>
<dbReference type="SUPFAM" id="SSF52540">
    <property type="entry name" value="P-loop containing nucleoside triphosphate hydrolases"/>
    <property type="match status" value="1"/>
</dbReference>
<evidence type="ECO:0000256" key="1">
    <source>
        <dbReference type="ARBA" id="ARBA00022485"/>
    </source>
</evidence>
<dbReference type="InParanoid" id="A0A2K3D1T4"/>
<feature type="binding site" evidence="8">
    <location>
        <position position="35"/>
    </location>
    <ligand>
        <name>[4Fe-4S] cluster</name>
        <dbReference type="ChEBI" id="CHEBI:49883"/>
        <label>1</label>
    </ligand>
</feature>
<keyword evidence="1 8" id="KW-0004">4Fe-4S</keyword>
<feature type="compositionally biased region" description="Polar residues" evidence="9">
    <location>
        <begin position="16"/>
        <end position="25"/>
    </location>
</feature>
<dbReference type="InterPro" id="IPR028601">
    <property type="entry name" value="NUBP1/Nbp35"/>
</dbReference>
<dbReference type="Pfam" id="PF10609">
    <property type="entry name" value="ParA"/>
    <property type="match status" value="1"/>
</dbReference>
<dbReference type="HAMAP" id="MF_02040">
    <property type="entry name" value="Mrp_NBP35"/>
    <property type="match status" value="1"/>
</dbReference>
<evidence type="ECO:0000256" key="2">
    <source>
        <dbReference type="ARBA" id="ARBA00022490"/>
    </source>
</evidence>
<dbReference type="GO" id="GO:0051539">
    <property type="term" value="F:4 iron, 4 sulfur cluster binding"/>
    <property type="evidence" value="ECO:0007669"/>
    <property type="project" value="UniProtKB-UniRule"/>
</dbReference>
<comment type="miscellaneous">
    <text evidence="8">Although plant and algal NBP35 proteins lack the characteristic CXXC motif in the C-terminus, thought to be required for Fe-S cluster binding, they can bind a [4Fe-4S] cluster in the C-terminus. Also, in this linage, no CFD1 partner protein homolog as found in other eukaryotes can be found.</text>
</comment>
<dbReference type="GO" id="GO:0046872">
    <property type="term" value="F:metal ion binding"/>
    <property type="evidence" value="ECO:0007669"/>
    <property type="project" value="UniProtKB-KW"/>
</dbReference>
<evidence type="ECO:0000256" key="5">
    <source>
        <dbReference type="ARBA" id="ARBA00022840"/>
    </source>
</evidence>
<dbReference type="GO" id="GO:0016226">
    <property type="term" value="P:iron-sulfur cluster assembly"/>
    <property type="evidence" value="ECO:0000318"/>
    <property type="project" value="GO_Central"/>
</dbReference>
<dbReference type="OrthoDB" id="1741334at2759"/>
<proteinExistence type="inferred from homology"/>
<dbReference type="PROSITE" id="PS01215">
    <property type="entry name" value="MRP"/>
    <property type="match status" value="1"/>
</dbReference>
<dbReference type="HAMAP" id="MF_03038">
    <property type="entry name" value="NUBP1"/>
    <property type="match status" value="1"/>
</dbReference>
<accession>A0A2K3D1T4</accession>
<dbReference type="AlphaFoldDB" id="A0A2K3D1T4"/>
<keyword evidence="6 8" id="KW-0408">Iron</keyword>
<comment type="subcellular location">
    <subcellularLocation>
        <location evidence="8">Cytoplasm</location>
    </subcellularLocation>
</comment>
<keyword evidence="11" id="KW-1185">Reference proteome</keyword>
<keyword evidence="7 8" id="KW-0411">Iron-sulfur</keyword>
<dbReference type="FunCoup" id="A0A2K3D1T4">
    <property type="interactions" value="2074"/>
</dbReference>
<evidence type="ECO:0000313" key="10">
    <source>
        <dbReference type="EMBL" id="PNW74487.1"/>
    </source>
</evidence>
<organism evidence="10 11">
    <name type="scientific">Chlamydomonas reinhardtii</name>
    <name type="common">Chlamydomonas smithii</name>
    <dbReference type="NCBI Taxonomy" id="3055"/>
    <lineage>
        <taxon>Eukaryota</taxon>
        <taxon>Viridiplantae</taxon>
        <taxon>Chlorophyta</taxon>
        <taxon>core chlorophytes</taxon>
        <taxon>Chlorophyceae</taxon>
        <taxon>CS clade</taxon>
        <taxon>Chlamydomonadales</taxon>
        <taxon>Chlamydomonadaceae</taxon>
        <taxon>Chlamydomonas</taxon>
    </lineage>
</organism>
<feature type="binding site" evidence="8">
    <location>
        <position position="44"/>
    </location>
    <ligand>
        <name>[4Fe-4S] cluster</name>
        <dbReference type="ChEBI" id="CHEBI:49883"/>
        <label>1</label>
    </ligand>
</feature>
<feature type="region of interest" description="Disordered" evidence="9">
    <location>
        <begin position="1"/>
        <end position="25"/>
    </location>
</feature>
<dbReference type="Proteomes" id="UP000006906">
    <property type="component" value="Chromosome 12"/>
</dbReference>
<sequence length="404" mass="40646">MASSASAAPTGEVPDNANQHCPGTASDQAGKSAACAGCPNQSICATAPKGPDPDLAAIAARMSRVKHKLLVLSGKGGVGKSTVSAQLAFALARRGFEVGLLDIDICGPSVPKMLGLEGQEIHSSGAGWSPVYVEDNLAVMSIGFMLPNPDEAVIWRGPRKNGLIKQFLKDVDWGELDYLVVDAPPGTSDEHITITQCLQGAALGDGGSGGAAAVIVTTPQDVAIIDVRKEVNFCRKVGLPVLGVVENMAGLVLPVERAAFSAVRSKRDGAAGAGAGAGAAEAAVEEEEEEDVTAAVLALLAERFPGAQLRLRAEVFREGGGAARMCADMGVPLLGRLPLDPGLGAAADAGRSVLPEAAGAAGADAVKGGLEGVAPQACIAPLMAIVGKVVEQTTGADGKAAAAK</sequence>
<dbReference type="GO" id="GO:0005829">
    <property type="term" value="C:cytosol"/>
    <property type="evidence" value="ECO:0000318"/>
    <property type="project" value="GO_Central"/>
</dbReference>
<protein>
    <recommendedName>
        <fullName evidence="8">Cytosolic Fe-S cluster assembly factor NBP35</fullName>
    </recommendedName>
</protein>
<dbReference type="GO" id="GO:0051536">
    <property type="term" value="F:iron-sulfur cluster binding"/>
    <property type="evidence" value="ECO:0000318"/>
    <property type="project" value="GO_Central"/>
</dbReference>
<dbReference type="GO" id="GO:0140663">
    <property type="term" value="F:ATP-dependent FeS chaperone activity"/>
    <property type="evidence" value="ECO:0007669"/>
    <property type="project" value="InterPro"/>
</dbReference>
<keyword evidence="3 8" id="KW-0479">Metal-binding</keyword>
<evidence type="ECO:0000256" key="7">
    <source>
        <dbReference type="ARBA" id="ARBA00023014"/>
    </source>
</evidence>
<feature type="binding site" evidence="8">
    <location>
        <position position="38"/>
    </location>
    <ligand>
        <name>[4Fe-4S] cluster</name>
        <dbReference type="ChEBI" id="CHEBI:49883"/>
        <label>1</label>
    </ligand>
</feature>
<dbReference type="PANTHER" id="PTHR23264:SF19">
    <property type="entry name" value="CYTOSOLIC FE-S CLUSTER ASSEMBLY FACTOR NUBP2"/>
    <property type="match status" value="1"/>
</dbReference>
<comment type="similarity">
    <text evidence="8">Belongs to the Mrp/NBP35 ATP-binding proteins family. NUBP1/NBP35 subfamily.</text>
</comment>
<dbReference type="PANTHER" id="PTHR23264">
    <property type="entry name" value="NUCLEOTIDE-BINDING PROTEIN NBP35 YEAST -RELATED"/>
    <property type="match status" value="1"/>
</dbReference>
<dbReference type="InterPro" id="IPR027417">
    <property type="entry name" value="P-loop_NTPase"/>
</dbReference>
<dbReference type="Gene3D" id="3.40.50.300">
    <property type="entry name" value="P-loop containing nucleotide triphosphate hydrolases"/>
    <property type="match status" value="1"/>
</dbReference>
<dbReference type="GO" id="GO:0005524">
    <property type="term" value="F:ATP binding"/>
    <property type="evidence" value="ECO:0007669"/>
    <property type="project" value="UniProtKB-KW"/>
</dbReference>
<feature type="binding site" evidence="8">
    <location>
        <begin position="74"/>
        <end position="81"/>
    </location>
    <ligand>
        <name>ATP</name>
        <dbReference type="ChEBI" id="CHEBI:30616"/>
    </ligand>
</feature>
<dbReference type="InterPro" id="IPR019591">
    <property type="entry name" value="Mrp/NBP35_ATP-bd"/>
</dbReference>
<keyword evidence="4 8" id="KW-0547">Nucleotide-binding</keyword>
<dbReference type="InterPro" id="IPR033756">
    <property type="entry name" value="YlxH/NBP35"/>
</dbReference>
<comment type="subunit">
    <text evidence="8">Homodimer and homotetramer. Predominantly homodimeric.</text>
</comment>
<keyword evidence="2 8" id="KW-0963">Cytoplasm</keyword>
<evidence type="ECO:0000313" key="11">
    <source>
        <dbReference type="Proteomes" id="UP000006906"/>
    </source>
</evidence>